<accession>A0ABQ8GSI9</accession>
<feature type="chain" id="PRO_5045278857" description="Secreted protein" evidence="1">
    <location>
        <begin position="16"/>
        <end position="146"/>
    </location>
</feature>
<keyword evidence="1" id="KW-0732">Signal</keyword>
<keyword evidence="3" id="KW-1185">Reference proteome</keyword>
<name>A0ABQ8GSI9_9PEZI</name>
<comment type="caution">
    <text evidence="2">The sequence shown here is derived from an EMBL/GenBank/DDBJ whole genome shotgun (WGS) entry which is preliminary data.</text>
</comment>
<proteinExistence type="predicted"/>
<evidence type="ECO:0008006" key="4">
    <source>
        <dbReference type="Google" id="ProtNLM"/>
    </source>
</evidence>
<feature type="signal peptide" evidence="1">
    <location>
        <begin position="1"/>
        <end position="15"/>
    </location>
</feature>
<evidence type="ECO:0000313" key="3">
    <source>
        <dbReference type="Proteomes" id="UP000774617"/>
    </source>
</evidence>
<dbReference type="EMBL" id="JAGTJR010000002">
    <property type="protein sequence ID" value="KAH7063455.1"/>
    <property type="molecule type" value="Genomic_DNA"/>
</dbReference>
<gene>
    <name evidence="2" type="ORF">B0J12DRAFT_642866</name>
</gene>
<evidence type="ECO:0000313" key="2">
    <source>
        <dbReference type="EMBL" id="KAH7063455.1"/>
    </source>
</evidence>
<organism evidence="2 3">
    <name type="scientific">Macrophomina phaseolina</name>
    <dbReference type="NCBI Taxonomy" id="35725"/>
    <lineage>
        <taxon>Eukaryota</taxon>
        <taxon>Fungi</taxon>
        <taxon>Dikarya</taxon>
        <taxon>Ascomycota</taxon>
        <taxon>Pezizomycotina</taxon>
        <taxon>Dothideomycetes</taxon>
        <taxon>Dothideomycetes incertae sedis</taxon>
        <taxon>Botryosphaeriales</taxon>
        <taxon>Botryosphaeriaceae</taxon>
        <taxon>Macrophomina</taxon>
    </lineage>
</organism>
<sequence>MLLLASCRWLLPVAPCPTHTPCLSAFFPAKGPSLKQAAIIFVPFASRCERAPSTKAYLTCGKWEEHCQCRLQWLPSIVLARMKTRARARPTSKHIPPLLKENRKRKKMAELANHHQGKLSPPASLSLSLLTRACRRTNNAPVSAHN</sequence>
<evidence type="ECO:0000256" key="1">
    <source>
        <dbReference type="SAM" id="SignalP"/>
    </source>
</evidence>
<reference evidence="2 3" key="1">
    <citation type="journal article" date="2021" name="Nat. Commun.">
        <title>Genetic determinants of endophytism in the Arabidopsis root mycobiome.</title>
        <authorList>
            <person name="Mesny F."/>
            <person name="Miyauchi S."/>
            <person name="Thiergart T."/>
            <person name="Pickel B."/>
            <person name="Atanasova L."/>
            <person name="Karlsson M."/>
            <person name="Huettel B."/>
            <person name="Barry K.W."/>
            <person name="Haridas S."/>
            <person name="Chen C."/>
            <person name="Bauer D."/>
            <person name="Andreopoulos W."/>
            <person name="Pangilinan J."/>
            <person name="LaButti K."/>
            <person name="Riley R."/>
            <person name="Lipzen A."/>
            <person name="Clum A."/>
            <person name="Drula E."/>
            <person name="Henrissat B."/>
            <person name="Kohler A."/>
            <person name="Grigoriev I.V."/>
            <person name="Martin F.M."/>
            <person name="Hacquard S."/>
        </authorList>
    </citation>
    <scope>NUCLEOTIDE SEQUENCE [LARGE SCALE GENOMIC DNA]</scope>
    <source>
        <strain evidence="2 3">MPI-SDFR-AT-0080</strain>
    </source>
</reference>
<dbReference type="Proteomes" id="UP000774617">
    <property type="component" value="Unassembled WGS sequence"/>
</dbReference>
<protein>
    <recommendedName>
        <fullName evidence="4">Secreted protein</fullName>
    </recommendedName>
</protein>